<proteinExistence type="predicted"/>
<keyword evidence="1" id="KW-0812">Transmembrane</keyword>
<dbReference type="InterPro" id="IPR050640">
    <property type="entry name" value="Bact_2-comp_sensor_kinase"/>
</dbReference>
<keyword evidence="1" id="KW-0472">Membrane</keyword>
<feature type="transmembrane region" description="Helical" evidence="1">
    <location>
        <begin position="151"/>
        <end position="168"/>
    </location>
</feature>
<dbReference type="PANTHER" id="PTHR34220">
    <property type="entry name" value="SENSOR HISTIDINE KINASE YPDA"/>
    <property type="match status" value="1"/>
</dbReference>
<dbReference type="Proteomes" id="UP000664795">
    <property type="component" value="Unassembled WGS sequence"/>
</dbReference>
<protein>
    <submittedName>
        <fullName evidence="3">Histidine kinase</fullName>
    </submittedName>
</protein>
<gene>
    <name evidence="3" type="ORF">J2I48_09895</name>
</gene>
<sequence length="366" mass="42190">MIRQLRTLQERIPLSVRQFWHRYGVFVILGVSLIGYWLGDGERYINAYLESTPKMDQYTQNRLKSSGYKFGYTLAYIVVRFVYAPEQAFPWLGLAWSLAVINYRYMLKRFVFRGNWLSRAGYGLFAFTIMAGALANAITLTTGPNGVNATIAWWLLAWFMLYGIWAYFRDINKTRRALTETGTQAELTALKAQVNPHFLFNSLNNIFGTALTEGGHRTPDGVQQLSRLIRYQLEQTQTQRVDVADELRFVDEYVQFHRQLLAREQTVSFSYDWDEQPALLPPLLLTPLIDHALQQAGDTTVTGTLSVRQQRLHLQLTYPANSPNPDSEAIENVRQRLRFLYPDQHTLNQQVVNRVATAELHIDLTS</sequence>
<feature type="transmembrane region" description="Helical" evidence="1">
    <location>
        <begin position="20"/>
        <end position="39"/>
    </location>
</feature>
<keyword evidence="1" id="KW-1133">Transmembrane helix</keyword>
<evidence type="ECO:0000313" key="4">
    <source>
        <dbReference type="Proteomes" id="UP000664795"/>
    </source>
</evidence>
<keyword evidence="3" id="KW-0418">Kinase</keyword>
<keyword evidence="4" id="KW-1185">Reference proteome</keyword>
<feature type="domain" description="Signal transduction histidine kinase internal region" evidence="2">
    <location>
        <begin position="185"/>
        <end position="257"/>
    </location>
</feature>
<dbReference type="RefSeq" id="WP_207335273.1">
    <property type="nucleotide sequence ID" value="NZ_JAFMYU010000006.1"/>
</dbReference>
<dbReference type="AlphaFoldDB" id="A0A939G6Z4"/>
<dbReference type="InterPro" id="IPR010559">
    <property type="entry name" value="Sig_transdc_His_kin_internal"/>
</dbReference>
<comment type="caution">
    <text evidence="3">The sequence shown here is derived from an EMBL/GenBank/DDBJ whole genome shotgun (WGS) entry which is preliminary data.</text>
</comment>
<evidence type="ECO:0000313" key="3">
    <source>
        <dbReference type="EMBL" id="MBO0931307.1"/>
    </source>
</evidence>
<dbReference type="Pfam" id="PF06580">
    <property type="entry name" value="His_kinase"/>
    <property type="match status" value="1"/>
</dbReference>
<organism evidence="3 4">
    <name type="scientific">Fibrella aquatilis</name>
    <dbReference type="NCBI Taxonomy" id="2817059"/>
    <lineage>
        <taxon>Bacteria</taxon>
        <taxon>Pseudomonadati</taxon>
        <taxon>Bacteroidota</taxon>
        <taxon>Cytophagia</taxon>
        <taxon>Cytophagales</taxon>
        <taxon>Spirosomataceae</taxon>
        <taxon>Fibrella</taxon>
    </lineage>
</organism>
<feature type="transmembrane region" description="Helical" evidence="1">
    <location>
        <begin position="88"/>
        <end position="107"/>
    </location>
</feature>
<dbReference type="PANTHER" id="PTHR34220:SF7">
    <property type="entry name" value="SENSOR HISTIDINE KINASE YPDA"/>
    <property type="match status" value="1"/>
</dbReference>
<dbReference type="GO" id="GO:0016020">
    <property type="term" value="C:membrane"/>
    <property type="evidence" value="ECO:0007669"/>
    <property type="project" value="InterPro"/>
</dbReference>
<dbReference type="EMBL" id="JAFMYU010000006">
    <property type="protein sequence ID" value="MBO0931307.1"/>
    <property type="molecule type" value="Genomic_DNA"/>
</dbReference>
<reference evidence="3 4" key="1">
    <citation type="submission" date="2021-03" db="EMBL/GenBank/DDBJ databases">
        <title>Fibrella sp. HMF5036 genome sequencing and assembly.</title>
        <authorList>
            <person name="Kang H."/>
            <person name="Kim H."/>
            <person name="Bae S."/>
            <person name="Joh K."/>
        </authorList>
    </citation>
    <scope>NUCLEOTIDE SEQUENCE [LARGE SCALE GENOMIC DNA]</scope>
    <source>
        <strain evidence="3 4">HMF5036</strain>
    </source>
</reference>
<evidence type="ECO:0000256" key="1">
    <source>
        <dbReference type="SAM" id="Phobius"/>
    </source>
</evidence>
<name>A0A939G6Z4_9BACT</name>
<keyword evidence="3" id="KW-0808">Transferase</keyword>
<evidence type="ECO:0000259" key="2">
    <source>
        <dbReference type="Pfam" id="PF06580"/>
    </source>
</evidence>
<feature type="transmembrane region" description="Helical" evidence="1">
    <location>
        <begin position="119"/>
        <end position="139"/>
    </location>
</feature>
<accession>A0A939G6Z4</accession>
<dbReference type="GO" id="GO:0000155">
    <property type="term" value="F:phosphorelay sensor kinase activity"/>
    <property type="evidence" value="ECO:0007669"/>
    <property type="project" value="InterPro"/>
</dbReference>